<gene>
    <name evidence="1" type="ORF">KPL71_017575</name>
</gene>
<protein>
    <submittedName>
        <fullName evidence="1">Reverse transcriptase domain-containing protein</fullName>
    </submittedName>
</protein>
<keyword evidence="1" id="KW-0808">Transferase</keyword>
<accession>A0ACB8JT50</accession>
<keyword evidence="2" id="KW-1185">Reference proteome</keyword>
<dbReference type="EMBL" id="CM039175">
    <property type="protein sequence ID" value="KAH9734965.1"/>
    <property type="molecule type" value="Genomic_DNA"/>
</dbReference>
<evidence type="ECO:0000313" key="1">
    <source>
        <dbReference type="EMBL" id="KAH9734965.1"/>
    </source>
</evidence>
<organism evidence="1 2">
    <name type="scientific">Citrus sinensis</name>
    <name type="common">Sweet orange</name>
    <name type="synonym">Citrus aurantium var. sinensis</name>
    <dbReference type="NCBI Taxonomy" id="2711"/>
    <lineage>
        <taxon>Eukaryota</taxon>
        <taxon>Viridiplantae</taxon>
        <taxon>Streptophyta</taxon>
        <taxon>Embryophyta</taxon>
        <taxon>Tracheophyta</taxon>
        <taxon>Spermatophyta</taxon>
        <taxon>Magnoliopsida</taxon>
        <taxon>eudicotyledons</taxon>
        <taxon>Gunneridae</taxon>
        <taxon>Pentapetalae</taxon>
        <taxon>rosids</taxon>
        <taxon>malvids</taxon>
        <taxon>Sapindales</taxon>
        <taxon>Rutaceae</taxon>
        <taxon>Aurantioideae</taxon>
        <taxon>Citrus</taxon>
    </lineage>
</organism>
<keyword evidence="1" id="KW-0548">Nucleotidyltransferase</keyword>
<proteinExistence type="predicted"/>
<reference evidence="2" key="1">
    <citation type="journal article" date="2023" name="Hortic. Res.">
        <title>A chromosome-level phased genome enabling allele-level studies in sweet orange: a case study on citrus Huanglongbing tolerance.</title>
        <authorList>
            <person name="Wu B."/>
            <person name="Yu Q."/>
            <person name="Deng Z."/>
            <person name="Duan Y."/>
            <person name="Luo F."/>
            <person name="Gmitter F. Jr."/>
        </authorList>
    </citation>
    <scope>NUCLEOTIDE SEQUENCE [LARGE SCALE GENOMIC DNA]</scope>
    <source>
        <strain evidence="2">cv. Valencia</strain>
    </source>
</reference>
<evidence type="ECO:0000313" key="2">
    <source>
        <dbReference type="Proteomes" id="UP000829398"/>
    </source>
</evidence>
<comment type="caution">
    <text evidence="1">The sequence shown here is derived from an EMBL/GenBank/DDBJ whole genome shotgun (WGS) entry which is preliminary data.</text>
</comment>
<dbReference type="Proteomes" id="UP000829398">
    <property type="component" value="Chromosome 6"/>
</dbReference>
<name>A0ACB8JT50_CITSI</name>
<sequence length="526" mass="60311">MNAELGKSFTSEEIVDALSQMCPTKAPGPNGLQVVFFQKHWQSVHKGLVTTCLHILNQQGNPSPINHTYIALIPKVPKPEKVTNYRLISLCNVVYRIIMKAITNRMKPVLSQIISPTQSAFLPNRLITDNVIIGYECLHKIRNSKSKKNGLVALKLDISKAFDRVEWRFLQKTMEKLSFSKAFSNLLVRAEERQLIRSLRFVNDVTISHLLFADDSLIFTRASVAECNQLKEIFDCYTKASRQMFNYKKSSMFFSGKILEAQIAAIKGIFKFKVVSKYEKYLGLPSMIGRNKMSFFNDVKLKVLYKISSWNHKMFSSGSREVLIKAAAQAIPAYAISLFKLPRGLCNSIQRAISRFWWGPKEDKRGIHWTRWEKLSHAKSRGGMGFRDLTCFNQALMAKQRWRLLQLPNSLVSKVLQARYYRNSNFLSASVGSNPSFIWRSILWGREVIKKGFRWRVGNDKRVKPEVATAKAESILAAYQRVRVPDNSHIDNSIKEKLQHWSPPLENCLKVNVDAAINNNDQMVRL</sequence>
<keyword evidence="1" id="KW-0695">RNA-directed DNA polymerase</keyword>